<evidence type="ECO:0000256" key="2">
    <source>
        <dbReference type="ARBA" id="ARBA00035300"/>
    </source>
</evidence>
<dbReference type="InterPro" id="IPR026794">
    <property type="entry name" value="ADISSP"/>
</dbReference>
<dbReference type="PANTHER" id="PTHR13287">
    <property type="entry name" value="ADIPOSE-SECRETED SIGNALING PROTEIN"/>
    <property type="match status" value="1"/>
</dbReference>
<organism evidence="4 5">
    <name type="scientific">Penelope pileata</name>
    <dbReference type="NCBI Taxonomy" id="1118817"/>
    <lineage>
        <taxon>Eukaryota</taxon>
        <taxon>Metazoa</taxon>
        <taxon>Chordata</taxon>
        <taxon>Craniata</taxon>
        <taxon>Vertebrata</taxon>
        <taxon>Euteleostomi</taxon>
        <taxon>Archelosauria</taxon>
        <taxon>Archosauria</taxon>
        <taxon>Dinosauria</taxon>
        <taxon>Saurischia</taxon>
        <taxon>Theropoda</taxon>
        <taxon>Coelurosauria</taxon>
        <taxon>Aves</taxon>
        <taxon>Neognathae</taxon>
        <taxon>Galloanserae</taxon>
        <taxon>Galliformes</taxon>
        <taxon>Cracidae</taxon>
        <taxon>Penelope</taxon>
    </lineage>
</organism>
<evidence type="ECO:0000313" key="4">
    <source>
        <dbReference type="EMBL" id="NXC43648.1"/>
    </source>
</evidence>
<feature type="region of interest" description="Disordered" evidence="3">
    <location>
        <begin position="1"/>
        <end position="22"/>
    </location>
</feature>
<evidence type="ECO:0000256" key="3">
    <source>
        <dbReference type="SAM" id="MobiDB-lite"/>
    </source>
</evidence>
<dbReference type="EMBL" id="WBMW01002732">
    <property type="protein sequence ID" value="NXC43648.1"/>
    <property type="molecule type" value="Genomic_DNA"/>
</dbReference>
<evidence type="ECO:0000313" key="5">
    <source>
        <dbReference type="Proteomes" id="UP000613066"/>
    </source>
</evidence>
<dbReference type="Pfam" id="PF15006">
    <property type="entry name" value="DUF4517"/>
    <property type="match status" value="1"/>
</dbReference>
<feature type="non-terminal residue" evidence="4">
    <location>
        <position position="139"/>
    </location>
</feature>
<evidence type="ECO:0000256" key="1">
    <source>
        <dbReference type="ARBA" id="ARBA00035018"/>
    </source>
</evidence>
<protein>
    <recommendedName>
        <fullName evidence="2">Adipose-secreted signaling protein</fullName>
    </recommendedName>
</protein>
<comment type="similarity">
    <text evidence="1">Belongs to the ADISSP family.</text>
</comment>
<name>A0A851NPM9_9GALL</name>
<dbReference type="PANTHER" id="PTHR13287:SF2">
    <property type="entry name" value="ADIPOSE-SECRETED SIGNALING PROTEIN"/>
    <property type="match status" value="1"/>
</dbReference>
<comment type="caution">
    <text evidence="4">The sequence shown here is derived from an EMBL/GenBank/DDBJ whole genome shotgun (WGS) entry which is preliminary data.</text>
</comment>
<dbReference type="OrthoDB" id="6246153at2759"/>
<keyword evidence="5" id="KW-1185">Reference proteome</keyword>
<gene>
    <name evidence="4" type="primary">Ct027</name>
    <name evidence="4" type="ORF">PENPIL_R03005</name>
</gene>
<accession>A0A851NPM9</accession>
<sequence length="139" mass="14294">GSKVKAGAVRFAPSQPEGGPGHVHFEDKLHDSAVMVTQEGDGHFLVKVGRGGRGAPAMGVHAGCPAGPLPRSSPHGYGVCGCPRPGPGSQPLSLSPGYSVRCEYTAHREGVLREEMLLASETGDGACLKVVVQARVMGK</sequence>
<dbReference type="Proteomes" id="UP000613066">
    <property type="component" value="Unassembled WGS sequence"/>
</dbReference>
<proteinExistence type="inferred from homology"/>
<feature type="non-terminal residue" evidence="4">
    <location>
        <position position="1"/>
    </location>
</feature>
<dbReference type="AlphaFoldDB" id="A0A851NPM9"/>
<reference evidence="4" key="1">
    <citation type="submission" date="2019-09" db="EMBL/GenBank/DDBJ databases">
        <title>Bird 10,000 Genomes (B10K) Project - Family phase.</title>
        <authorList>
            <person name="Zhang G."/>
        </authorList>
    </citation>
    <scope>NUCLEOTIDE SEQUENCE</scope>
    <source>
        <strain evidence="4">B10K-DU-001-08</strain>
        <tissue evidence="4">Muscle</tissue>
    </source>
</reference>